<dbReference type="Pfam" id="PF08991">
    <property type="entry name" value="CMC4"/>
    <property type="match status" value="1"/>
</dbReference>
<keyword evidence="3" id="KW-1185">Reference proteome</keyword>
<evidence type="ECO:0000313" key="2">
    <source>
        <dbReference type="EMBL" id="KAF8415389.1"/>
    </source>
</evidence>
<name>A0AAD4G5M7_BOLED</name>
<comment type="caution">
    <text evidence="2">The sequence shown here is derived from an EMBL/GenBank/DDBJ whole genome shotgun (WGS) entry which is preliminary data.</text>
</comment>
<dbReference type="Gene3D" id="1.10.287.1130">
    <property type="entry name" value="CytochromE C oxidase copper chaperone"/>
    <property type="match status" value="1"/>
</dbReference>
<accession>A0AAD4G5M7</accession>
<organism evidence="2 3">
    <name type="scientific">Boletus edulis BED1</name>
    <dbReference type="NCBI Taxonomy" id="1328754"/>
    <lineage>
        <taxon>Eukaryota</taxon>
        <taxon>Fungi</taxon>
        <taxon>Dikarya</taxon>
        <taxon>Basidiomycota</taxon>
        <taxon>Agaricomycotina</taxon>
        <taxon>Agaricomycetes</taxon>
        <taxon>Agaricomycetidae</taxon>
        <taxon>Boletales</taxon>
        <taxon>Boletineae</taxon>
        <taxon>Boletaceae</taxon>
        <taxon>Boletoideae</taxon>
        <taxon>Boletus</taxon>
    </lineage>
</organism>
<reference evidence="2" key="1">
    <citation type="submission" date="2019-10" db="EMBL/GenBank/DDBJ databases">
        <authorList>
            <consortium name="DOE Joint Genome Institute"/>
            <person name="Kuo A."/>
            <person name="Miyauchi S."/>
            <person name="Kiss E."/>
            <person name="Drula E."/>
            <person name="Kohler A."/>
            <person name="Sanchez-Garcia M."/>
            <person name="Andreopoulos B."/>
            <person name="Barry K.W."/>
            <person name="Bonito G."/>
            <person name="Buee M."/>
            <person name="Carver A."/>
            <person name="Chen C."/>
            <person name="Cichocki N."/>
            <person name="Clum A."/>
            <person name="Culley D."/>
            <person name="Crous P.W."/>
            <person name="Fauchery L."/>
            <person name="Girlanda M."/>
            <person name="Hayes R."/>
            <person name="Keri Z."/>
            <person name="LaButti K."/>
            <person name="Lipzen A."/>
            <person name="Lombard V."/>
            <person name="Magnuson J."/>
            <person name="Maillard F."/>
            <person name="Morin E."/>
            <person name="Murat C."/>
            <person name="Nolan M."/>
            <person name="Ohm R."/>
            <person name="Pangilinan J."/>
            <person name="Pereira M."/>
            <person name="Perotto S."/>
            <person name="Peter M."/>
            <person name="Riley R."/>
            <person name="Sitrit Y."/>
            <person name="Stielow B."/>
            <person name="Szollosi G."/>
            <person name="Zifcakova L."/>
            <person name="Stursova M."/>
            <person name="Spatafora J.W."/>
            <person name="Tedersoo L."/>
            <person name="Vaario L.-M."/>
            <person name="Yamada A."/>
            <person name="Yan M."/>
            <person name="Wang P."/>
            <person name="Xu J."/>
            <person name="Bruns T."/>
            <person name="Baldrian P."/>
            <person name="Vilgalys R."/>
            <person name="Henrissat B."/>
            <person name="Grigoriev I.V."/>
            <person name="Hibbett D."/>
            <person name="Nagy L.G."/>
            <person name="Martin F.M."/>
        </authorList>
    </citation>
    <scope>NUCLEOTIDE SEQUENCE</scope>
    <source>
        <strain evidence="2">BED1</strain>
    </source>
</reference>
<protein>
    <recommendedName>
        <fullName evidence="1">Cx9C motif-containing protein 4, mitochondrial</fullName>
    </recommendedName>
</protein>
<dbReference type="InterPro" id="IPR027179">
    <property type="entry name" value="CMC4"/>
</dbReference>
<dbReference type="InterPro" id="IPR009069">
    <property type="entry name" value="Cys_alpha_HP_mot_SF"/>
</dbReference>
<reference evidence="2" key="2">
    <citation type="journal article" date="2020" name="Nat. Commun.">
        <title>Large-scale genome sequencing of mycorrhizal fungi provides insights into the early evolution of symbiotic traits.</title>
        <authorList>
            <person name="Miyauchi S."/>
            <person name="Kiss E."/>
            <person name="Kuo A."/>
            <person name="Drula E."/>
            <person name="Kohler A."/>
            <person name="Sanchez-Garcia M."/>
            <person name="Morin E."/>
            <person name="Andreopoulos B."/>
            <person name="Barry K.W."/>
            <person name="Bonito G."/>
            <person name="Buee M."/>
            <person name="Carver A."/>
            <person name="Chen C."/>
            <person name="Cichocki N."/>
            <person name="Clum A."/>
            <person name="Culley D."/>
            <person name="Crous P.W."/>
            <person name="Fauchery L."/>
            <person name="Girlanda M."/>
            <person name="Hayes R.D."/>
            <person name="Keri Z."/>
            <person name="LaButti K."/>
            <person name="Lipzen A."/>
            <person name="Lombard V."/>
            <person name="Magnuson J."/>
            <person name="Maillard F."/>
            <person name="Murat C."/>
            <person name="Nolan M."/>
            <person name="Ohm R.A."/>
            <person name="Pangilinan J."/>
            <person name="Pereira M.F."/>
            <person name="Perotto S."/>
            <person name="Peter M."/>
            <person name="Pfister S."/>
            <person name="Riley R."/>
            <person name="Sitrit Y."/>
            <person name="Stielow J.B."/>
            <person name="Szollosi G."/>
            <person name="Zifcakova L."/>
            <person name="Stursova M."/>
            <person name="Spatafora J.W."/>
            <person name="Tedersoo L."/>
            <person name="Vaario L.M."/>
            <person name="Yamada A."/>
            <person name="Yan M."/>
            <person name="Wang P."/>
            <person name="Xu J."/>
            <person name="Bruns T."/>
            <person name="Baldrian P."/>
            <person name="Vilgalys R."/>
            <person name="Dunand C."/>
            <person name="Henrissat B."/>
            <person name="Grigoriev I.V."/>
            <person name="Hibbett D."/>
            <person name="Nagy L.G."/>
            <person name="Martin F.M."/>
        </authorList>
    </citation>
    <scope>NUCLEOTIDE SEQUENCE</scope>
    <source>
        <strain evidence="2">BED1</strain>
    </source>
</reference>
<evidence type="ECO:0000313" key="3">
    <source>
        <dbReference type="Proteomes" id="UP001194468"/>
    </source>
</evidence>
<sequence length="71" mass="8081">KACSLQTCLSRNTYSPEKCNEYVRKLYLCCLDMYSTQGDANIAVSTACPAMPVIERWLKNNNTETQGQRQQ</sequence>
<dbReference type="AlphaFoldDB" id="A0AAD4G5M7"/>
<feature type="non-terminal residue" evidence="2">
    <location>
        <position position="1"/>
    </location>
</feature>
<dbReference type="PROSITE" id="PS51808">
    <property type="entry name" value="CHCH"/>
    <property type="match status" value="1"/>
</dbReference>
<proteinExistence type="predicted"/>
<gene>
    <name evidence="2" type="ORF">L210DRAFT_3431722</name>
</gene>
<dbReference type="SUPFAM" id="SSF47072">
    <property type="entry name" value="Cysteine alpha-hairpin motif"/>
    <property type="match status" value="1"/>
</dbReference>
<evidence type="ECO:0000256" key="1">
    <source>
        <dbReference type="ARBA" id="ARBA00019406"/>
    </source>
</evidence>
<dbReference type="EMBL" id="WHUW01000335">
    <property type="protein sequence ID" value="KAF8415389.1"/>
    <property type="molecule type" value="Genomic_DNA"/>
</dbReference>
<dbReference type="Proteomes" id="UP001194468">
    <property type="component" value="Unassembled WGS sequence"/>
</dbReference>